<dbReference type="Proteomes" id="UP000708208">
    <property type="component" value="Unassembled WGS sequence"/>
</dbReference>
<accession>A0A8J2J5M5</accession>
<organism evidence="1 2">
    <name type="scientific">Allacma fusca</name>
    <dbReference type="NCBI Taxonomy" id="39272"/>
    <lineage>
        <taxon>Eukaryota</taxon>
        <taxon>Metazoa</taxon>
        <taxon>Ecdysozoa</taxon>
        <taxon>Arthropoda</taxon>
        <taxon>Hexapoda</taxon>
        <taxon>Collembola</taxon>
        <taxon>Symphypleona</taxon>
        <taxon>Sminthuridae</taxon>
        <taxon>Allacma</taxon>
    </lineage>
</organism>
<dbReference type="EMBL" id="CAJVCH010021248">
    <property type="protein sequence ID" value="CAG7690394.1"/>
    <property type="molecule type" value="Genomic_DNA"/>
</dbReference>
<sequence length="18" mass="1956">FNGIYSEVDAISLEPKSS</sequence>
<comment type="caution">
    <text evidence="1">The sequence shown here is derived from an EMBL/GenBank/DDBJ whole genome shotgun (WGS) entry which is preliminary data.</text>
</comment>
<keyword evidence="2" id="KW-1185">Reference proteome</keyword>
<feature type="non-terminal residue" evidence="1">
    <location>
        <position position="1"/>
    </location>
</feature>
<gene>
    <name evidence="1" type="ORF">AFUS01_LOCUS3517</name>
</gene>
<evidence type="ECO:0000313" key="2">
    <source>
        <dbReference type="Proteomes" id="UP000708208"/>
    </source>
</evidence>
<dbReference type="AlphaFoldDB" id="A0A8J2J5M5"/>
<evidence type="ECO:0000313" key="1">
    <source>
        <dbReference type="EMBL" id="CAG7690394.1"/>
    </source>
</evidence>
<reference evidence="1" key="1">
    <citation type="submission" date="2021-06" db="EMBL/GenBank/DDBJ databases">
        <authorList>
            <person name="Hodson N. C."/>
            <person name="Mongue J. A."/>
            <person name="Jaron S. K."/>
        </authorList>
    </citation>
    <scope>NUCLEOTIDE SEQUENCE</scope>
</reference>
<protein>
    <submittedName>
        <fullName evidence="1">Uncharacterized protein</fullName>
    </submittedName>
</protein>
<name>A0A8J2J5M5_9HEXA</name>
<proteinExistence type="predicted"/>